<dbReference type="EMBL" id="FMZA01000025">
    <property type="protein sequence ID" value="SDC97830.1"/>
    <property type="molecule type" value="Genomic_DNA"/>
</dbReference>
<dbReference type="PANTHER" id="PTHR36432:SF4">
    <property type="entry name" value="TRANSITION STATE REGULATOR ABH-RELATED"/>
    <property type="match status" value="1"/>
</dbReference>
<sequence length="106" mass="12266">MRWKQCGVKGTDSFYYLEVKFVKATGIVRKVDELGRIVLPVELRRTMDIDVRDPLEIYVDDSHVILKKYSPSCLFCGSVDQVVSYRRKNVCRDCLKELASAMEKKS</sequence>
<dbReference type="Gene3D" id="2.10.260.10">
    <property type="match status" value="1"/>
</dbReference>
<dbReference type="AlphaFoldDB" id="A0A1G6QZJ1"/>
<dbReference type="PROSITE" id="PS51740">
    <property type="entry name" value="SPOVT_ABRB"/>
    <property type="match status" value="1"/>
</dbReference>
<evidence type="ECO:0000313" key="3">
    <source>
        <dbReference type="EMBL" id="SDC97830.1"/>
    </source>
</evidence>
<keyword evidence="1" id="KW-0238">DNA-binding</keyword>
<dbReference type="Proteomes" id="UP000199387">
    <property type="component" value="Unassembled WGS sequence"/>
</dbReference>
<evidence type="ECO:0000256" key="1">
    <source>
        <dbReference type="PROSITE-ProRule" id="PRU01076"/>
    </source>
</evidence>
<feature type="domain" description="SpoVT-AbrB" evidence="2">
    <location>
        <begin position="26"/>
        <end position="71"/>
    </location>
</feature>
<keyword evidence="4" id="KW-1185">Reference proteome</keyword>
<gene>
    <name evidence="3" type="ORF">SAMN04488112_12516</name>
</gene>
<dbReference type="STRING" id="1236220.SAMN04488112_12516"/>
<dbReference type="SMART" id="SM00966">
    <property type="entry name" value="SpoVT_AbrB"/>
    <property type="match status" value="1"/>
</dbReference>
<dbReference type="GO" id="GO:0003677">
    <property type="term" value="F:DNA binding"/>
    <property type="evidence" value="ECO:0007669"/>
    <property type="project" value="UniProtKB-UniRule"/>
</dbReference>
<dbReference type="SUPFAM" id="SSF89447">
    <property type="entry name" value="AbrB/MazE/MraZ-like"/>
    <property type="match status" value="1"/>
</dbReference>
<dbReference type="Pfam" id="PF04014">
    <property type="entry name" value="MazE_antitoxin"/>
    <property type="match status" value="1"/>
</dbReference>
<dbReference type="InterPro" id="IPR007159">
    <property type="entry name" value="SpoVT-AbrB_dom"/>
</dbReference>
<evidence type="ECO:0000313" key="4">
    <source>
        <dbReference type="Proteomes" id="UP000199387"/>
    </source>
</evidence>
<protein>
    <submittedName>
        <fullName evidence="3">Transcriptional pleiotropic regulator of transition state genes</fullName>
    </submittedName>
</protein>
<dbReference type="PANTHER" id="PTHR36432">
    <property type="match status" value="1"/>
</dbReference>
<proteinExistence type="predicted"/>
<accession>A0A1G6QZJ1</accession>
<reference evidence="3 4" key="1">
    <citation type="submission" date="2016-10" db="EMBL/GenBank/DDBJ databases">
        <authorList>
            <person name="de Groot N.N."/>
        </authorList>
    </citation>
    <scope>NUCLEOTIDE SEQUENCE [LARGE SCALE GENOMIC DNA]</scope>
    <source>
        <strain evidence="3 4">DSM 45514</strain>
    </source>
</reference>
<organism evidence="3 4">
    <name type="scientific">Melghirimyces thermohalophilus</name>
    <dbReference type="NCBI Taxonomy" id="1236220"/>
    <lineage>
        <taxon>Bacteria</taxon>
        <taxon>Bacillati</taxon>
        <taxon>Bacillota</taxon>
        <taxon>Bacilli</taxon>
        <taxon>Bacillales</taxon>
        <taxon>Thermoactinomycetaceae</taxon>
        <taxon>Melghirimyces</taxon>
    </lineage>
</organism>
<evidence type="ECO:0000259" key="2">
    <source>
        <dbReference type="PROSITE" id="PS51740"/>
    </source>
</evidence>
<name>A0A1G6QZJ1_9BACL</name>
<dbReference type="InterPro" id="IPR052731">
    <property type="entry name" value="B_subtilis_Trans_State_Reg"/>
</dbReference>
<dbReference type="InterPro" id="IPR037914">
    <property type="entry name" value="SpoVT-AbrB_sf"/>
</dbReference>